<reference evidence="3" key="1">
    <citation type="submission" date="2017-05" db="EMBL/GenBank/DDBJ databases">
        <authorList>
            <person name="Song R."/>
            <person name="Chenine A.L."/>
            <person name="Ruprecht R.M."/>
        </authorList>
    </citation>
    <scope>NUCLEOTIDE SEQUENCE [LARGE SCALE GENOMIC DNA]</scope>
    <source>
        <strain evidence="3">PSBB022</strain>
    </source>
</reference>
<evidence type="ECO:0000313" key="4">
    <source>
        <dbReference type="EMBL" id="OZY85495.1"/>
    </source>
</evidence>
<dbReference type="RefSeq" id="WP_094983394.1">
    <property type="nucleotide sequence ID" value="NZ_NHNI01000001.1"/>
</dbReference>
<dbReference type="EMBL" id="NHNI01000001">
    <property type="protein sequence ID" value="OZY85484.1"/>
    <property type="molecule type" value="Genomic_DNA"/>
</dbReference>
<protein>
    <recommendedName>
        <fullName evidence="1">Replication-associated protein ORF2/G2P domain-containing protein</fullName>
    </recommendedName>
</protein>
<evidence type="ECO:0000313" key="5">
    <source>
        <dbReference type="Proteomes" id="UP000216101"/>
    </source>
</evidence>
<organism evidence="3 5">
    <name type="scientific">Cellvibrio mixtus</name>
    <dbReference type="NCBI Taxonomy" id="39650"/>
    <lineage>
        <taxon>Bacteria</taxon>
        <taxon>Pseudomonadati</taxon>
        <taxon>Pseudomonadota</taxon>
        <taxon>Gammaproteobacteria</taxon>
        <taxon>Cellvibrionales</taxon>
        <taxon>Cellvibrionaceae</taxon>
        <taxon>Cellvibrio</taxon>
    </lineage>
</organism>
<dbReference type="InterPro" id="IPR056906">
    <property type="entry name" value="ORF2/G2P_dom"/>
</dbReference>
<dbReference type="EMBL" id="NHNI01000005">
    <property type="protein sequence ID" value="OZY83161.1"/>
    <property type="molecule type" value="Genomic_DNA"/>
</dbReference>
<evidence type="ECO:0000313" key="3">
    <source>
        <dbReference type="EMBL" id="OZY85484.1"/>
    </source>
</evidence>
<dbReference type="EMBL" id="NHNI01000001">
    <property type="protein sequence ID" value="OZY85495.1"/>
    <property type="molecule type" value="Genomic_DNA"/>
</dbReference>
<evidence type="ECO:0000313" key="2">
    <source>
        <dbReference type="EMBL" id="OZY83161.1"/>
    </source>
</evidence>
<proteinExistence type="predicted"/>
<dbReference type="Proteomes" id="UP000216101">
    <property type="component" value="Unassembled WGS sequence"/>
</dbReference>
<feature type="domain" description="Replication-associated protein ORF2/G2P" evidence="1">
    <location>
        <begin position="93"/>
        <end position="201"/>
    </location>
</feature>
<accession>A0A266Q6H3</accession>
<reference evidence="5" key="2">
    <citation type="submission" date="2017-05" db="EMBL/GenBank/DDBJ databases">
        <authorList>
            <person name="Barney B.M."/>
        </authorList>
    </citation>
    <scope>NUCLEOTIDE SEQUENCE [LARGE SCALE GENOMIC DNA]</scope>
    <source>
        <strain evidence="5">PSBB022</strain>
    </source>
</reference>
<dbReference type="AlphaFoldDB" id="A0A266Q6H3"/>
<gene>
    <name evidence="3" type="ORF">CBP51_00065</name>
    <name evidence="4" type="ORF">CBP51_00120</name>
    <name evidence="2" type="ORF">CBP51_20455</name>
</gene>
<dbReference type="Pfam" id="PF23343">
    <property type="entry name" value="REP_ORF2-G2P"/>
    <property type="match status" value="1"/>
</dbReference>
<sequence length="266" mass="30451">MTLNATPENALHPLITPGRDTGNGYAISCRYYPCDEVEVTAIQLGYEDSLKRGGGAKRKTDSKESMDAPTLAKSCARARTTVRRKALSMQADRMLTLTFKDNLEDIDVAWDRFKYFSKLCRFRWGKRWIYIAVPEYQKRGAVHFHLAIVGYFHINTIRRLWKRAVGMYGGNVDITSPQKFGKKSWNPKRIANYISKYIAKNDSVEFNKRRYSSGGDIQLPEPQRGWLALGVPVIKVMAEVVEKLSRRQVTTIWESEGYFGITYVST</sequence>
<name>A0A266Q6H3_9GAMM</name>
<keyword evidence="5" id="KW-1185">Reference proteome</keyword>
<evidence type="ECO:0000259" key="1">
    <source>
        <dbReference type="Pfam" id="PF23343"/>
    </source>
</evidence>
<comment type="caution">
    <text evidence="3">The sequence shown here is derived from an EMBL/GenBank/DDBJ whole genome shotgun (WGS) entry which is preliminary data.</text>
</comment>